<dbReference type="EMBL" id="CP029843">
    <property type="protein sequence ID" value="AWV08681.1"/>
    <property type="molecule type" value="Genomic_DNA"/>
</dbReference>
<dbReference type="PROSITE" id="PS51352">
    <property type="entry name" value="THIOREDOXIN_2"/>
    <property type="match status" value="1"/>
</dbReference>
<accession>A0A2U9T7Y0</accession>
<dbReference type="SUPFAM" id="SSF52833">
    <property type="entry name" value="Thioredoxin-like"/>
    <property type="match status" value="1"/>
</dbReference>
<dbReference type="RefSeq" id="WP_111267706.1">
    <property type="nucleotide sequence ID" value="NZ_CP029843.1"/>
</dbReference>
<evidence type="ECO:0000256" key="1">
    <source>
        <dbReference type="ARBA" id="ARBA00022729"/>
    </source>
</evidence>
<dbReference type="CDD" id="cd03019">
    <property type="entry name" value="DsbA_DsbA"/>
    <property type="match status" value="1"/>
</dbReference>
<dbReference type="InterPro" id="IPR013766">
    <property type="entry name" value="Thioredoxin_domain"/>
</dbReference>
<evidence type="ECO:0000259" key="3">
    <source>
        <dbReference type="PROSITE" id="PS51352"/>
    </source>
</evidence>
<dbReference type="OrthoDB" id="9784896at2"/>
<dbReference type="InterPro" id="IPR012336">
    <property type="entry name" value="Thioredoxin-like_fold"/>
</dbReference>
<protein>
    <recommendedName>
        <fullName evidence="3">Thioredoxin domain-containing protein</fullName>
    </recommendedName>
</protein>
<feature type="chain" id="PRO_5015858282" description="Thioredoxin domain-containing protein" evidence="2">
    <location>
        <begin position="32"/>
        <end position="220"/>
    </location>
</feature>
<dbReference type="Gene3D" id="3.40.30.10">
    <property type="entry name" value="Glutaredoxin"/>
    <property type="match status" value="1"/>
</dbReference>
<gene>
    <name evidence="4" type="ORF">C9I47_3012</name>
</gene>
<dbReference type="PANTHER" id="PTHR35891:SF2">
    <property type="entry name" value="THIOL:DISULFIDE INTERCHANGE PROTEIN DSBA"/>
    <property type="match status" value="1"/>
</dbReference>
<evidence type="ECO:0000256" key="2">
    <source>
        <dbReference type="SAM" id="SignalP"/>
    </source>
</evidence>
<sequence>MTARPDRSLLPAWLLTLALATLALVPDAARAAEPALVPGVDYAEIHGGQRMGPNDGKVEVVEVFGYWCHHCADFAPMLEKWKHKQGRRVRVSYLPLPRSPNDALAAAFFASQAVDGLARTHDATFRAIHDEGLLPRNPTADEVVTFYASKGVDATRLRGAMASQAVADQVSAAREFSIDSGVEGTPTLIVNGRYRVIGRSFEDVLRIAGALVKRELATTR</sequence>
<proteinExistence type="predicted"/>
<dbReference type="PANTHER" id="PTHR35891">
    <property type="entry name" value="THIOL:DISULFIDE INTERCHANGE PROTEIN DSBA"/>
    <property type="match status" value="1"/>
</dbReference>
<feature type="domain" description="Thioredoxin" evidence="3">
    <location>
        <begin position="19"/>
        <end position="213"/>
    </location>
</feature>
<dbReference type="KEGG" id="lmb:C9I47_3012"/>
<organism evidence="4 5">
    <name type="scientific">Marilutibacter maris</name>
    <dbReference type="NCBI Taxonomy" id="1605891"/>
    <lineage>
        <taxon>Bacteria</taxon>
        <taxon>Pseudomonadati</taxon>
        <taxon>Pseudomonadota</taxon>
        <taxon>Gammaproteobacteria</taxon>
        <taxon>Lysobacterales</taxon>
        <taxon>Lysobacteraceae</taxon>
        <taxon>Marilutibacter</taxon>
    </lineage>
</organism>
<keyword evidence="5" id="KW-1185">Reference proteome</keyword>
<feature type="signal peptide" evidence="2">
    <location>
        <begin position="1"/>
        <end position="31"/>
    </location>
</feature>
<reference evidence="4 5" key="1">
    <citation type="submission" date="2018-05" db="EMBL/GenBank/DDBJ databases">
        <title>The complete genome of Lysobacter maris HZ9B, a marine bacterium antagonistic against terrestrial plant pathogens.</title>
        <authorList>
            <person name="Zhang X.-Q."/>
        </authorList>
    </citation>
    <scope>NUCLEOTIDE SEQUENCE [LARGE SCALE GENOMIC DNA]</scope>
    <source>
        <strain evidence="4 5">HZ9B</strain>
    </source>
</reference>
<dbReference type="InterPro" id="IPR050824">
    <property type="entry name" value="Thiol_disulfide_DsbA"/>
</dbReference>
<evidence type="ECO:0000313" key="5">
    <source>
        <dbReference type="Proteomes" id="UP000249447"/>
    </source>
</evidence>
<dbReference type="Pfam" id="PF13462">
    <property type="entry name" value="Thioredoxin_4"/>
    <property type="match status" value="1"/>
</dbReference>
<keyword evidence="1 2" id="KW-0732">Signal</keyword>
<name>A0A2U9T7Y0_9GAMM</name>
<dbReference type="InterPro" id="IPR023205">
    <property type="entry name" value="DsbA/DsbL"/>
</dbReference>
<dbReference type="AlphaFoldDB" id="A0A2U9T7Y0"/>
<dbReference type="InterPro" id="IPR036249">
    <property type="entry name" value="Thioredoxin-like_sf"/>
</dbReference>
<evidence type="ECO:0000313" key="4">
    <source>
        <dbReference type="EMBL" id="AWV08681.1"/>
    </source>
</evidence>
<dbReference type="Proteomes" id="UP000249447">
    <property type="component" value="Chromosome"/>
</dbReference>